<gene>
    <name evidence="2" type="ORF">PAL_GLEAN10010102</name>
</gene>
<feature type="chain" id="PRO_5003968597" evidence="1">
    <location>
        <begin position="21"/>
        <end position="63"/>
    </location>
</feature>
<keyword evidence="3" id="KW-1185">Reference proteome</keyword>
<reference evidence="3" key="1">
    <citation type="journal article" date="2013" name="Science">
        <title>Comparative analysis of bat genomes provides insight into the evolution of flight and immunity.</title>
        <authorList>
            <person name="Zhang G."/>
            <person name="Cowled C."/>
            <person name="Shi Z."/>
            <person name="Huang Z."/>
            <person name="Bishop-Lilly K.A."/>
            <person name="Fang X."/>
            <person name="Wynne J.W."/>
            <person name="Xiong Z."/>
            <person name="Baker M.L."/>
            <person name="Zhao W."/>
            <person name="Tachedjian M."/>
            <person name="Zhu Y."/>
            <person name="Zhou P."/>
            <person name="Jiang X."/>
            <person name="Ng J."/>
            <person name="Yang L."/>
            <person name="Wu L."/>
            <person name="Xiao J."/>
            <person name="Feng Y."/>
            <person name="Chen Y."/>
            <person name="Sun X."/>
            <person name="Zhang Y."/>
            <person name="Marsh G.A."/>
            <person name="Crameri G."/>
            <person name="Broder C.C."/>
            <person name="Frey K.G."/>
            <person name="Wang L.F."/>
            <person name="Wang J."/>
        </authorList>
    </citation>
    <scope>NUCLEOTIDE SEQUENCE [LARGE SCALE GENOMIC DNA]</scope>
</reference>
<feature type="signal peptide" evidence="1">
    <location>
        <begin position="1"/>
        <end position="20"/>
    </location>
</feature>
<evidence type="ECO:0000313" key="2">
    <source>
        <dbReference type="EMBL" id="ELK03737.1"/>
    </source>
</evidence>
<accession>L5JXE1</accession>
<proteinExistence type="predicted"/>
<dbReference type="AlphaFoldDB" id="L5JXE1"/>
<dbReference type="EMBL" id="KB031076">
    <property type="protein sequence ID" value="ELK03737.1"/>
    <property type="molecule type" value="Genomic_DNA"/>
</dbReference>
<evidence type="ECO:0000256" key="1">
    <source>
        <dbReference type="SAM" id="SignalP"/>
    </source>
</evidence>
<keyword evidence="1" id="KW-0732">Signal</keyword>
<name>L5JXE1_PTEAL</name>
<dbReference type="InParanoid" id="L5JXE1"/>
<dbReference type="Proteomes" id="UP000010552">
    <property type="component" value="Unassembled WGS sequence"/>
</dbReference>
<organism evidence="2 3">
    <name type="scientific">Pteropus alecto</name>
    <name type="common">Black flying fox</name>
    <dbReference type="NCBI Taxonomy" id="9402"/>
    <lineage>
        <taxon>Eukaryota</taxon>
        <taxon>Metazoa</taxon>
        <taxon>Chordata</taxon>
        <taxon>Craniata</taxon>
        <taxon>Vertebrata</taxon>
        <taxon>Euteleostomi</taxon>
        <taxon>Mammalia</taxon>
        <taxon>Eutheria</taxon>
        <taxon>Laurasiatheria</taxon>
        <taxon>Chiroptera</taxon>
        <taxon>Yinpterochiroptera</taxon>
        <taxon>Pteropodoidea</taxon>
        <taxon>Pteropodidae</taxon>
        <taxon>Pteropodinae</taxon>
        <taxon>Pteropus</taxon>
    </lineage>
</organism>
<evidence type="ECO:0000313" key="3">
    <source>
        <dbReference type="Proteomes" id="UP000010552"/>
    </source>
</evidence>
<sequence length="63" mass="7488">MSALARMLQVWVCELLEVTSVTLWYQPRVQEVFERPFELKQMSELEDLQKDKRGAQEGIDMKE</sequence>
<protein>
    <submittedName>
        <fullName evidence="2">Uncharacterized protein</fullName>
    </submittedName>
</protein>